<dbReference type="Proteomes" id="UP000189670">
    <property type="component" value="Unassembled WGS sequence"/>
</dbReference>
<sequence>MALKNGDELIFKFWHKKTDTVYSVLESHMRTETISGALTPTIPPVFKPGGKGTIYGHLNITIPEITNKHDLNHDGQVNLGDVIYIIKGLAE</sequence>
<dbReference type="PROSITE" id="PS00018">
    <property type="entry name" value="EF_HAND_1"/>
    <property type="match status" value="1"/>
</dbReference>
<proteinExistence type="predicted"/>
<evidence type="ECO:0000313" key="2">
    <source>
        <dbReference type="Proteomes" id="UP000189670"/>
    </source>
</evidence>
<evidence type="ECO:0008006" key="3">
    <source>
        <dbReference type="Google" id="ProtNLM"/>
    </source>
</evidence>
<dbReference type="EMBL" id="ATBP01002023">
    <property type="protein sequence ID" value="ETR66378.1"/>
    <property type="molecule type" value="Genomic_DNA"/>
</dbReference>
<comment type="caution">
    <text evidence="1">The sequence shown here is derived from an EMBL/GenBank/DDBJ whole genome shotgun (WGS) entry which is preliminary data.</text>
</comment>
<accession>A0A1V1NUZ2</accession>
<evidence type="ECO:0000313" key="1">
    <source>
        <dbReference type="EMBL" id="ETR66378.1"/>
    </source>
</evidence>
<reference evidence="2" key="1">
    <citation type="submission" date="2012-11" db="EMBL/GenBank/DDBJ databases">
        <authorList>
            <person name="Lucero-Rivera Y.E."/>
            <person name="Tovar-Ramirez D."/>
        </authorList>
    </citation>
    <scope>NUCLEOTIDE SEQUENCE [LARGE SCALE GENOMIC DNA]</scope>
    <source>
        <strain evidence="2">Araruama</strain>
    </source>
</reference>
<dbReference type="InterPro" id="IPR018247">
    <property type="entry name" value="EF_Hand_1_Ca_BS"/>
</dbReference>
<name>A0A1V1NUZ2_9BACT</name>
<organism evidence="1 2">
    <name type="scientific">Candidatus Magnetoglobus multicellularis str. Araruama</name>
    <dbReference type="NCBI Taxonomy" id="890399"/>
    <lineage>
        <taxon>Bacteria</taxon>
        <taxon>Pseudomonadati</taxon>
        <taxon>Thermodesulfobacteriota</taxon>
        <taxon>Desulfobacteria</taxon>
        <taxon>Desulfobacterales</taxon>
        <taxon>Desulfobacteraceae</taxon>
        <taxon>Candidatus Magnetoglobus</taxon>
    </lineage>
</organism>
<protein>
    <recommendedName>
        <fullName evidence="3">EF-hand domain-containing protein</fullName>
    </recommendedName>
</protein>
<dbReference type="AlphaFoldDB" id="A0A1V1NUZ2"/>
<gene>
    <name evidence="1" type="ORF">OMM_12864</name>
</gene>